<dbReference type="GO" id="GO:0032511">
    <property type="term" value="P:late endosome to vacuole transport via multivesicular body sorting pathway"/>
    <property type="evidence" value="ECO:0007669"/>
    <property type="project" value="InterPro"/>
</dbReference>
<feature type="compositionally biased region" description="Pro residues" evidence="9">
    <location>
        <begin position="329"/>
        <end position="372"/>
    </location>
</feature>
<dbReference type="InParanoid" id="A0A3N4KLC2"/>
<evidence type="ECO:0000259" key="10">
    <source>
        <dbReference type="Pfam" id="PF04652"/>
    </source>
</evidence>
<comment type="similarity">
    <text evidence="3">Belongs to the VTA1 family.</text>
</comment>
<evidence type="ECO:0000256" key="5">
    <source>
        <dbReference type="ARBA" id="ARBA00022490"/>
    </source>
</evidence>
<keyword evidence="7" id="KW-0653">Protein transport</keyword>
<evidence type="ECO:0000256" key="9">
    <source>
        <dbReference type="SAM" id="MobiDB-lite"/>
    </source>
</evidence>
<keyword evidence="13" id="KW-1185">Reference proteome</keyword>
<dbReference type="GO" id="GO:0010008">
    <property type="term" value="C:endosome membrane"/>
    <property type="evidence" value="ECO:0007669"/>
    <property type="project" value="UniProtKB-SubCell"/>
</dbReference>
<feature type="compositionally biased region" description="Basic and acidic residues" evidence="9">
    <location>
        <begin position="392"/>
        <end position="401"/>
    </location>
</feature>
<dbReference type="Proteomes" id="UP000277580">
    <property type="component" value="Unassembled WGS sequence"/>
</dbReference>
<keyword evidence="8" id="KW-0472">Membrane</keyword>
<organism evidence="12 13">
    <name type="scientific">Morchella conica CCBAS932</name>
    <dbReference type="NCBI Taxonomy" id="1392247"/>
    <lineage>
        <taxon>Eukaryota</taxon>
        <taxon>Fungi</taxon>
        <taxon>Dikarya</taxon>
        <taxon>Ascomycota</taxon>
        <taxon>Pezizomycotina</taxon>
        <taxon>Pezizomycetes</taxon>
        <taxon>Pezizales</taxon>
        <taxon>Morchellaceae</taxon>
        <taxon>Morchella</taxon>
    </lineage>
</organism>
<gene>
    <name evidence="12" type="ORF">P167DRAFT_566755</name>
</gene>
<dbReference type="PANTHER" id="PTHR46009">
    <property type="entry name" value="VACUOLAR PROTEIN SORTING-ASSOCIATED PROTEIN VTA1 HOMOLOG"/>
    <property type="match status" value="1"/>
</dbReference>
<reference evidence="12 13" key="1">
    <citation type="journal article" date="2018" name="Nat. Ecol. Evol.">
        <title>Pezizomycetes genomes reveal the molecular basis of ectomycorrhizal truffle lifestyle.</title>
        <authorList>
            <person name="Murat C."/>
            <person name="Payen T."/>
            <person name="Noel B."/>
            <person name="Kuo A."/>
            <person name="Morin E."/>
            <person name="Chen J."/>
            <person name="Kohler A."/>
            <person name="Krizsan K."/>
            <person name="Balestrini R."/>
            <person name="Da Silva C."/>
            <person name="Montanini B."/>
            <person name="Hainaut M."/>
            <person name="Levati E."/>
            <person name="Barry K.W."/>
            <person name="Belfiori B."/>
            <person name="Cichocki N."/>
            <person name="Clum A."/>
            <person name="Dockter R.B."/>
            <person name="Fauchery L."/>
            <person name="Guy J."/>
            <person name="Iotti M."/>
            <person name="Le Tacon F."/>
            <person name="Lindquist E.A."/>
            <person name="Lipzen A."/>
            <person name="Malagnac F."/>
            <person name="Mello A."/>
            <person name="Molinier V."/>
            <person name="Miyauchi S."/>
            <person name="Poulain J."/>
            <person name="Riccioni C."/>
            <person name="Rubini A."/>
            <person name="Sitrit Y."/>
            <person name="Splivallo R."/>
            <person name="Traeger S."/>
            <person name="Wang M."/>
            <person name="Zifcakova L."/>
            <person name="Wipf D."/>
            <person name="Zambonelli A."/>
            <person name="Paolocci F."/>
            <person name="Nowrousian M."/>
            <person name="Ottonello S."/>
            <person name="Baldrian P."/>
            <person name="Spatafora J.W."/>
            <person name="Henrissat B."/>
            <person name="Nagy L.G."/>
            <person name="Aury J.M."/>
            <person name="Wincker P."/>
            <person name="Grigoriev I.V."/>
            <person name="Bonfante P."/>
            <person name="Martin F.M."/>
        </authorList>
    </citation>
    <scope>NUCLEOTIDE SEQUENCE [LARGE SCALE GENOMIC DNA]</scope>
    <source>
        <strain evidence="12 13">CCBAS932</strain>
    </source>
</reference>
<evidence type="ECO:0000313" key="12">
    <source>
        <dbReference type="EMBL" id="RPB10102.1"/>
    </source>
</evidence>
<dbReference type="AlphaFoldDB" id="A0A3N4KLC2"/>
<evidence type="ECO:0000256" key="2">
    <source>
        <dbReference type="ARBA" id="ARBA00004496"/>
    </source>
</evidence>
<name>A0A3N4KLC2_9PEZI</name>
<comment type="subcellular location">
    <subcellularLocation>
        <location evidence="2">Cytoplasm</location>
    </subcellularLocation>
    <subcellularLocation>
        <location evidence="1">Endosome membrane</location>
        <topology evidence="1">Peripheral membrane protein</topology>
    </subcellularLocation>
</comment>
<evidence type="ECO:0000256" key="3">
    <source>
        <dbReference type="ARBA" id="ARBA00007895"/>
    </source>
</evidence>
<accession>A0A3N4KLC2</accession>
<protein>
    <submittedName>
        <fullName evidence="12">DUF605-domain-containing protein</fullName>
    </submittedName>
</protein>
<feature type="domain" description="Vta1/callose synthase N-terminal" evidence="10">
    <location>
        <begin position="18"/>
        <end position="180"/>
    </location>
</feature>
<dbReference type="PANTHER" id="PTHR46009:SF1">
    <property type="entry name" value="VACUOLAR PROTEIN SORTING-ASSOCIATED PROTEIN VTA1 HOMOLOG"/>
    <property type="match status" value="1"/>
</dbReference>
<feature type="compositionally biased region" description="Pro residues" evidence="9">
    <location>
        <begin position="258"/>
        <end position="272"/>
    </location>
</feature>
<evidence type="ECO:0000256" key="1">
    <source>
        <dbReference type="ARBA" id="ARBA00004481"/>
    </source>
</evidence>
<dbReference type="InterPro" id="IPR023175">
    <property type="entry name" value="Vta1/CALS_N_sf"/>
</dbReference>
<keyword evidence="6" id="KW-0967">Endosome</keyword>
<dbReference type="InterPro" id="IPR041212">
    <property type="entry name" value="Vta1_C"/>
</dbReference>
<feature type="compositionally biased region" description="Pro residues" evidence="9">
    <location>
        <begin position="187"/>
        <end position="200"/>
    </location>
</feature>
<dbReference type="GO" id="GO:0015031">
    <property type="term" value="P:protein transport"/>
    <property type="evidence" value="ECO:0007669"/>
    <property type="project" value="UniProtKB-KW"/>
</dbReference>
<keyword evidence="5" id="KW-0963">Cytoplasm</keyword>
<evidence type="ECO:0000313" key="13">
    <source>
        <dbReference type="Proteomes" id="UP000277580"/>
    </source>
</evidence>
<dbReference type="GO" id="GO:0005771">
    <property type="term" value="C:multivesicular body"/>
    <property type="evidence" value="ECO:0007669"/>
    <property type="project" value="TreeGrafter"/>
</dbReference>
<evidence type="ECO:0000259" key="11">
    <source>
        <dbReference type="Pfam" id="PF18097"/>
    </source>
</evidence>
<dbReference type="OrthoDB" id="391137at2759"/>
<evidence type="ECO:0000256" key="8">
    <source>
        <dbReference type="ARBA" id="ARBA00023136"/>
    </source>
</evidence>
<evidence type="ECO:0000256" key="6">
    <source>
        <dbReference type="ARBA" id="ARBA00022753"/>
    </source>
</evidence>
<dbReference type="EMBL" id="ML119145">
    <property type="protein sequence ID" value="RPB10102.1"/>
    <property type="molecule type" value="Genomic_DNA"/>
</dbReference>
<dbReference type="InterPro" id="IPR039431">
    <property type="entry name" value="Vta1/CALS_N"/>
</dbReference>
<feature type="domain" description="Vta1 C-terminal" evidence="11">
    <location>
        <begin position="396"/>
        <end position="433"/>
    </location>
</feature>
<proteinExistence type="inferred from homology"/>
<dbReference type="Gene3D" id="1.20.5.420">
    <property type="entry name" value="Immunoglobulin FC, subunit C"/>
    <property type="match status" value="1"/>
</dbReference>
<evidence type="ECO:0000256" key="7">
    <source>
        <dbReference type="ARBA" id="ARBA00022927"/>
    </source>
</evidence>
<keyword evidence="4" id="KW-0813">Transport</keyword>
<evidence type="ECO:0000256" key="4">
    <source>
        <dbReference type="ARBA" id="ARBA00022448"/>
    </source>
</evidence>
<dbReference type="Gene3D" id="1.25.40.270">
    <property type="entry name" value="Vacuolar protein sorting-associated protein vta1"/>
    <property type="match status" value="1"/>
</dbReference>
<dbReference type="PRINTS" id="PR01217">
    <property type="entry name" value="PRICHEXTENSN"/>
</dbReference>
<dbReference type="Pfam" id="PF18097">
    <property type="entry name" value="Vta1_C"/>
    <property type="match status" value="1"/>
</dbReference>
<dbReference type="STRING" id="1392247.A0A3N4KLC2"/>
<dbReference type="Pfam" id="PF04652">
    <property type="entry name" value="Vta1"/>
    <property type="match status" value="1"/>
</dbReference>
<sequence>MSAKSAAVREPPSELNAVKQYIRRGNQLRGADPVITYYCYFWAIKHILANSLHTQSRECTTWTTDLMDELERRKAVLDGNELLTDEMAAQAYVENFALKIFNNGVQVIDANRATRYLTHSTNPTTSYAKPLTSRSQTADTLLAGATLLEVCQVFGDLDAETLKKIKYGKFHASRILKAIQAGHDINPPKPATPEPTPSEPAPIVHTEPPPDIYGNQHTEPPPDIYGNANRPPAPSIEEVPDESVELEPRLARTSLHTTPPPAPQTPVLPSPRSPEKNHEYFPEVPTVHEPSAPSLFPTTMGPANTSFPDISPYNPPQPPQASYTQAPYAQPPPQAPYAQPPPQAPYAQPPPQAPYAQPPYAPSPYSQSPPPLNHYHQAPTPAPAAPPKRAKKEVTPEEMTKAQKHARWAISALDYEDVETAIAQFRMGLELLGAE</sequence>
<dbReference type="InterPro" id="IPR044538">
    <property type="entry name" value="Vta1-like"/>
</dbReference>
<feature type="region of interest" description="Disordered" evidence="9">
    <location>
        <begin position="183"/>
        <end position="401"/>
    </location>
</feature>